<dbReference type="PANTHER" id="PTHR13096:SF8">
    <property type="entry name" value="RIBOSOMAL OXYGENASE 1"/>
    <property type="match status" value="1"/>
</dbReference>
<accession>A0A656JJ60</accession>
<dbReference type="Gene3D" id="2.60.120.650">
    <property type="entry name" value="Cupin"/>
    <property type="match status" value="1"/>
</dbReference>
<keyword evidence="3" id="KW-0408">Iron</keyword>
<feature type="non-terminal residue" evidence="5">
    <location>
        <position position="360"/>
    </location>
</feature>
<dbReference type="InterPro" id="IPR003347">
    <property type="entry name" value="JmjC_dom"/>
</dbReference>
<dbReference type="Pfam" id="PF08007">
    <property type="entry name" value="JmjC_2"/>
    <property type="match status" value="1"/>
</dbReference>
<dbReference type="Proteomes" id="UP000018849">
    <property type="component" value="Unassembled WGS sequence"/>
</dbReference>
<evidence type="ECO:0000313" key="6">
    <source>
        <dbReference type="Proteomes" id="UP000018849"/>
    </source>
</evidence>
<organism evidence="5 6">
    <name type="scientific">Pseudomonas syringae pv. actinidiae ICMP 19096</name>
    <dbReference type="NCBI Taxonomy" id="1194405"/>
    <lineage>
        <taxon>Bacteria</taxon>
        <taxon>Pseudomonadati</taxon>
        <taxon>Pseudomonadota</taxon>
        <taxon>Gammaproteobacteria</taxon>
        <taxon>Pseudomonadales</taxon>
        <taxon>Pseudomonadaceae</taxon>
        <taxon>Pseudomonas</taxon>
        <taxon>Pseudomonas syringae</taxon>
    </lineage>
</organism>
<dbReference type="GO" id="GO:0046872">
    <property type="term" value="F:metal ion binding"/>
    <property type="evidence" value="ECO:0007669"/>
    <property type="project" value="UniProtKB-KW"/>
</dbReference>
<evidence type="ECO:0000259" key="4">
    <source>
        <dbReference type="PROSITE" id="PS51184"/>
    </source>
</evidence>
<protein>
    <submittedName>
        <fullName evidence="5">Cupin superfamily protein</fullName>
    </submittedName>
</protein>
<reference evidence="5 6" key="1">
    <citation type="journal article" date="2013" name="PLoS Pathog.">
        <title>Genomic analysis of the Kiwifruit pathogen Pseudomonas syringae pv. actinidiae provides insight into the origins of an emergent plant disease.</title>
        <authorList>
            <person name="McCann H.C."/>
            <person name="Rikkerink E.H."/>
            <person name="Bertels F."/>
            <person name="Fiers M."/>
            <person name="Lu A."/>
            <person name="Rees-George J."/>
            <person name="Andersen M.T."/>
            <person name="Gleave A.P."/>
            <person name="Haubold B."/>
            <person name="Wohlers M.W."/>
            <person name="Guttman D.S."/>
            <person name="Wang P.W."/>
            <person name="Straub C."/>
            <person name="Vanneste J.L."/>
            <person name="Rainey P.B."/>
            <person name="Templeton M.D."/>
        </authorList>
    </citation>
    <scope>NUCLEOTIDE SEQUENCE [LARGE SCALE GENOMIC DNA]</scope>
    <source>
        <strain evidence="5 6">ICMP 19096</strain>
    </source>
</reference>
<dbReference type="SUPFAM" id="SSF51197">
    <property type="entry name" value="Clavaminate synthase-like"/>
    <property type="match status" value="1"/>
</dbReference>
<dbReference type="EMBL" id="AOKF01003947">
    <property type="protein sequence ID" value="EPN29894.1"/>
    <property type="molecule type" value="Genomic_DNA"/>
</dbReference>
<keyword evidence="2" id="KW-0479">Metal-binding</keyword>
<dbReference type="AlphaFoldDB" id="A0A656JJ60"/>
<evidence type="ECO:0000256" key="2">
    <source>
        <dbReference type="ARBA" id="ARBA00022723"/>
    </source>
</evidence>
<feature type="domain" description="JmjC" evidence="4">
    <location>
        <begin position="110"/>
        <end position="252"/>
    </location>
</feature>
<comment type="caution">
    <text evidence="5">The sequence shown here is derived from an EMBL/GenBank/DDBJ whole genome shotgun (WGS) entry which is preliminary data.</text>
</comment>
<dbReference type="PROSITE" id="PS51184">
    <property type="entry name" value="JMJC"/>
    <property type="match status" value="1"/>
</dbReference>
<gene>
    <name evidence="5" type="ORF">A245_46408</name>
</gene>
<dbReference type="InterPro" id="IPR039994">
    <property type="entry name" value="NO66-like"/>
</dbReference>
<evidence type="ECO:0000313" key="5">
    <source>
        <dbReference type="EMBL" id="EPN29894.1"/>
    </source>
</evidence>
<dbReference type="PANTHER" id="PTHR13096">
    <property type="entry name" value="MINA53 MYC INDUCED NUCLEAR ANTIGEN"/>
    <property type="match status" value="1"/>
</dbReference>
<feature type="non-terminal residue" evidence="5">
    <location>
        <position position="1"/>
    </location>
</feature>
<name>A0A656JJ60_PSESF</name>
<proteinExistence type="predicted"/>
<evidence type="ECO:0000256" key="1">
    <source>
        <dbReference type="ARBA" id="ARBA00001954"/>
    </source>
</evidence>
<sequence>EALPLAFLCLNFDMGPYQEVSVIKEILGEIEFSDFAKTYLGKKCFLQRGVSKMGEHFNLDDFDQYLLQHEGSLQDKVRVNYKGSPMSVPAHIGMHESQRNWTLEKFRQGATLKLEELETRNPYFISLCSRVRTVFGGHVYAKPFLTGPGHKGLNVHFDTSEVFVIQLKGKKLWKIWERLIEDPVPVMQMPLSEETLNPPLMEIELAEGDILYLPSGTPHSAVAEDETSLHVGIGIDPPKIADVLAAYIKMLAEKNDTLRTNIFPHSASQLLEKITTQAINDLHETPFSEMFERYTTASNATAANLSKKMLSTTTKAQSINGRSKIQIPYGHSLMSRRENGTIKVFPGGTLATGNSLVLNP</sequence>
<comment type="cofactor">
    <cofactor evidence="1">
        <name>Fe(2+)</name>
        <dbReference type="ChEBI" id="CHEBI:29033"/>
    </cofactor>
</comment>
<evidence type="ECO:0000256" key="3">
    <source>
        <dbReference type="ARBA" id="ARBA00023004"/>
    </source>
</evidence>